<gene>
    <name evidence="1" type="ORF">GCM10008106_26780</name>
</gene>
<keyword evidence="2" id="KW-1185">Reference proteome</keyword>
<evidence type="ECO:0000313" key="1">
    <source>
        <dbReference type="EMBL" id="GHB44368.1"/>
    </source>
</evidence>
<protein>
    <submittedName>
        <fullName evidence="1">Uncharacterized protein</fullName>
    </submittedName>
</protein>
<reference evidence="1" key="1">
    <citation type="journal article" date="2014" name="Int. J. Syst. Evol. Microbiol.">
        <title>Complete genome sequence of Corynebacterium casei LMG S-19264T (=DSM 44701T), isolated from a smear-ripened cheese.</title>
        <authorList>
            <consortium name="US DOE Joint Genome Institute (JGI-PGF)"/>
            <person name="Walter F."/>
            <person name="Albersmeier A."/>
            <person name="Kalinowski J."/>
            <person name="Ruckert C."/>
        </authorList>
    </citation>
    <scope>NUCLEOTIDE SEQUENCE</scope>
    <source>
        <strain evidence="1">KCTC 23224</strain>
    </source>
</reference>
<dbReference type="Gene3D" id="3.30.920.30">
    <property type="entry name" value="Hypothetical protein"/>
    <property type="match status" value="1"/>
</dbReference>
<dbReference type="EMBL" id="BMYF01000017">
    <property type="protein sequence ID" value="GHB44368.1"/>
    <property type="molecule type" value="Genomic_DNA"/>
</dbReference>
<dbReference type="SUPFAM" id="SSF54786">
    <property type="entry name" value="YcfA/nrd intein domain"/>
    <property type="match status" value="1"/>
</dbReference>
<sequence>MGKKQIKTVCWRKFLESKGCLYNRTKSSHEHWKCPNCFRTITFHGHHKEVPEFHIKTNLMTMDVTFEEFLKWVEENC</sequence>
<dbReference type="InterPro" id="IPR038570">
    <property type="entry name" value="HicA_sf"/>
</dbReference>
<accession>A0A8J3CXH6</accession>
<dbReference type="Proteomes" id="UP000642809">
    <property type="component" value="Unassembled WGS sequence"/>
</dbReference>
<reference evidence="1" key="2">
    <citation type="submission" date="2020-09" db="EMBL/GenBank/DDBJ databases">
        <authorList>
            <person name="Sun Q."/>
            <person name="Kim S."/>
        </authorList>
    </citation>
    <scope>NUCLEOTIDE SEQUENCE</scope>
    <source>
        <strain evidence="1">KCTC 23224</strain>
    </source>
</reference>
<evidence type="ECO:0000313" key="2">
    <source>
        <dbReference type="Proteomes" id="UP000642809"/>
    </source>
</evidence>
<name>A0A8J3CXH6_9BACT</name>
<organism evidence="1 2">
    <name type="scientific">Mongoliitalea lutea</name>
    <dbReference type="NCBI Taxonomy" id="849756"/>
    <lineage>
        <taxon>Bacteria</taxon>
        <taxon>Pseudomonadati</taxon>
        <taxon>Bacteroidota</taxon>
        <taxon>Cytophagia</taxon>
        <taxon>Cytophagales</taxon>
        <taxon>Cyclobacteriaceae</taxon>
        <taxon>Mongoliitalea</taxon>
    </lineage>
</organism>
<dbReference type="AlphaFoldDB" id="A0A8J3CXH6"/>
<comment type="caution">
    <text evidence="1">The sequence shown here is derived from an EMBL/GenBank/DDBJ whole genome shotgun (WGS) entry which is preliminary data.</text>
</comment>
<proteinExistence type="predicted"/>